<proteinExistence type="inferred from homology"/>
<evidence type="ECO:0000256" key="3">
    <source>
        <dbReference type="SAM" id="MobiDB-lite"/>
    </source>
</evidence>
<dbReference type="EMBL" id="JANIEX010000115">
    <property type="protein sequence ID" value="KAJ3573090.1"/>
    <property type="molecule type" value="Genomic_DNA"/>
</dbReference>
<comment type="similarity">
    <text evidence="1">Belongs to the cullin family.</text>
</comment>
<dbReference type="InterPro" id="IPR016159">
    <property type="entry name" value="Cullin_repeat-like_dom_sf"/>
</dbReference>
<sequence length="1082" mass="122738">MFDKAKHFQINGGTFNDYSGRGGIDRLFDFTNASATYDSYVLESKASCLEGTRTRLIEDITTWTTGLSSQSQPKRLLWMHGPAGVGKSAVAKSCAEKTASYGLLGASFFFSRDNGVNDPTYFFTTIAYQLATKIPSYRDILGAKLAHDATLLGKGLDVQFHELIAGPILALRSQSLPLLAIFVDGLDECNSDKAQSRIVELIASSVAATGDRIPLLWAFFSRPEQHIERAFARISHFPGFWKVNLPVSHDYDNDIRLYMRSALYLPVRSSSATASSTWPSEEDLDALVNMVAGLFIYAAAVVKFIMDPDALSPQRQLQDVLRFGFQQGYRNLGQSWVEPGQSVVAGLDAFYSMLMSRIPKNLLPITQQILLINYSTTQSAMNPGDADFLGELTRRPPDPLPRDYPGSYPRRGDDSTIWERSWNSEKPWPGSARIVFYHASFMEFLLDRERSGDYWIEDKCHYDVLASDGLSLWEAMYVMNGLEVDQKIERSRELLSVFPDRTFSSSDVMRFRNEIFYHCLCGYALTWCARSSFDVEVEGDLRNIAKLAELGNYFNIEDRDWESFRDKNLSYLRFREPHPNLNELEPLLALYPTLKMPAIVVSSDAPTSLSDKWSSIAQMTCFGRELFLYGIIRDVYKDADGPAFLHSQISHYSSLCVQKALERAKQGNLESMDELQLLDYYSEEWGDYTLGLNSYIVKPTKRSDHPLNDIKQAVAVPWQEFFLLIEGESHKLTRAANNFLLQFRNGNFVPRRTLNLSTIRLLGAFADSLSFLSSSKCSASTSIEHTRAELLRATEEYYSTEKCFRPEDTFRCNLARVADRVREEGASHGRLAYPPLSWSNEVVQVSVEIMMMDHWEDLYDHFEEILLTMSDADNSRDDIFRIIQYSSTVIAQLIARCKAHVKESTSAAVAKLKSSPSTDALAPVLLGVKEQQMKKMEWICPRRLWRRRMFHDYVTEAFDEIFAEHPEWHDAVKLYVANQENQASRPQPDTQEESPLIDDVPPLDIKTPQGIPPSSVGSPSMLDNLTPDLSRGPADVGDNIVQLSHPPARPNPASHPVPIDEAQRLKKNKFAQFFRRHFKHRE</sequence>
<protein>
    <recommendedName>
        <fullName evidence="8">NACHT domain-containing protein</fullName>
    </recommendedName>
</protein>
<keyword evidence="2" id="KW-0677">Repeat</keyword>
<reference evidence="6" key="1">
    <citation type="submission" date="2022-07" db="EMBL/GenBank/DDBJ databases">
        <title>Genome Sequence of Leucocoprinus birnbaumii.</title>
        <authorList>
            <person name="Buettner E."/>
        </authorList>
    </citation>
    <scope>NUCLEOTIDE SEQUENCE</scope>
    <source>
        <strain evidence="6">VT141</strain>
    </source>
</reference>
<dbReference type="InterPro" id="IPR056884">
    <property type="entry name" value="NPHP3-like_N"/>
</dbReference>
<dbReference type="InterPro" id="IPR001373">
    <property type="entry name" value="Cullin_N"/>
</dbReference>
<feature type="domain" description="Cullin N-terminal" evidence="4">
    <location>
        <begin position="656"/>
        <end position="960"/>
    </location>
</feature>
<name>A0AAD5W1U2_9AGAR</name>
<dbReference type="GO" id="GO:0006511">
    <property type="term" value="P:ubiquitin-dependent protein catabolic process"/>
    <property type="evidence" value="ECO:0007669"/>
    <property type="project" value="InterPro"/>
</dbReference>
<dbReference type="SUPFAM" id="SSF74788">
    <property type="entry name" value="Cullin repeat-like"/>
    <property type="match status" value="1"/>
</dbReference>
<feature type="region of interest" description="Disordered" evidence="3">
    <location>
        <begin position="980"/>
        <end position="1060"/>
    </location>
</feature>
<evidence type="ECO:0000259" key="4">
    <source>
        <dbReference type="Pfam" id="PF00888"/>
    </source>
</evidence>
<dbReference type="PANTHER" id="PTHR10039:SF17">
    <property type="entry name" value="FUNGAL STAND N-TERMINAL GOODBYE DOMAIN-CONTAINING PROTEIN-RELATED"/>
    <property type="match status" value="1"/>
</dbReference>
<gene>
    <name evidence="6" type="ORF">NP233_g2650</name>
</gene>
<comment type="caution">
    <text evidence="6">The sequence shown here is derived from an EMBL/GenBank/DDBJ whole genome shotgun (WGS) entry which is preliminary data.</text>
</comment>
<dbReference type="GO" id="GO:0031625">
    <property type="term" value="F:ubiquitin protein ligase binding"/>
    <property type="evidence" value="ECO:0007669"/>
    <property type="project" value="InterPro"/>
</dbReference>
<dbReference type="SUPFAM" id="SSF52540">
    <property type="entry name" value="P-loop containing nucleoside triphosphate hydrolases"/>
    <property type="match status" value="1"/>
</dbReference>
<evidence type="ECO:0000313" key="7">
    <source>
        <dbReference type="Proteomes" id="UP001213000"/>
    </source>
</evidence>
<evidence type="ECO:0008006" key="8">
    <source>
        <dbReference type="Google" id="ProtNLM"/>
    </source>
</evidence>
<dbReference type="Pfam" id="PF24883">
    <property type="entry name" value="NPHP3_N"/>
    <property type="match status" value="1"/>
</dbReference>
<dbReference type="InterPro" id="IPR027417">
    <property type="entry name" value="P-loop_NTPase"/>
</dbReference>
<dbReference type="Proteomes" id="UP001213000">
    <property type="component" value="Unassembled WGS sequence"/>
</dbReference>
<keyword evidence="7" id="KW-1185">Reference proteome</keyword>
<feature type="compositionally biased region" description="Polar residues" evidence="3">
    <location>
        <begin position="980"/>
        <end position="989"/>
    </location>
</feature>
<organism evidence="6 7">
    <name type="scientific">Leucocoprinus birnbaumii</name>
    <dbReference type="NCBI Taxonomy" id="56174"/>
    <lineage>
        <taxon>Eukaryota</taxon>
        <taxon>Fungi</taxon>
        <taxon>Dikarya</taxon>
        <taxon>Basidiomycota</taxon>
        <taxon>Agaricomycotina</taxon>
        <taxon>Agaricomycetes</taxon>
        <taxon>Agaricomycetidae</taxon>
        <taxon>Agaricales</taxon>
        <taxon>Agaricineae</taxon>
        <taxon>Agaricaceae</taxon>
        <taxon>Leucocoprinus</taxon>
    </lineage>
</organism>
<accession>A0AAD5W1U2</accession>
<dbReference type="Pfam" id="PF00888">
    <property type="entry name" value="Cullin"/>
    <property type="match status" value="1"/>
</dbReference>
<evidence type="ECO:0000313" key="6">
    <source>
        <dbReference type="EMBL" id="KAJ3573090.1"/>
    </source>
</evidence>
<feature type="domain" description="Nephrocystin 3-like N-terminal" evidence="5">
    <location>
        <begin position="69"/>
        <end position="213"/>
    </location>
</feature>
<evidence type="ECO:0000256" key="1">
    <source>
        <dbReference type="ARBA" id="ARBA00006019"/>
    </source>
</evidence>
<evidence type="ECO:0000256" key="2">
    <source>
        <dbReference type="ARBA" id="ARBA00022737"/>
    </source>
</evidence>
<dbReference type="Gene3D" id="3.40.50.300">
    <property type="entry name" value="P-loop containing nucleotide triphosphate hydrolases"/>
    <property type="match status" value="1"/>
</dbReference>
<evidence type="ECO:0000259" key="5">
    <source>
        <dbReference type="Pfam" id="PF24883"/>
    </source>
</evidence>
<dbReference type="PANTHER" id="PTHR10039">
    <property type="entry name" value="AMELOGENIN"/>
    <property type="match status" value="1"/>
</dbReference>
<dbReference type="AlphaFoldDB" id="A0AAD5W1U2"/>